<dbReference type="RefSeq" id="WP_092074942.1">
    <property type="nucleotide sequence ID" value="NZ_FNHB01000015.1"/>
</dbReference>
<dbReference type="AlphaFoldDB" id="A0A1G9ZR03"/>
<dbReference type="STRING" id="146817.SAMN04488502_11523"/>
<evidence type="ECO:0008006" key="4">
    <source>
        <dbReference type="Google" id="ProtNLM"/>
    </source>
</evidence>
<accession>A0A1G9ZR03</accession>
<keyword evidence="3" id="KW-1185">Reference proteome</keyword>
<evidence type="ECO:0000256" key="1">
    <source>
        <dbReference type="SAM" id="Coils"/>
    </source>
</evidence>
<organism evidence="2 3">
    <name type="scientific">Dendrosporobacter quercicolus</name>
    <dbReference type="NCBI Taxonomy" id="146817"/>
    <lineage>
        <taxon>Bacteria</taxon>
        <taxon>Bacillati</taxon>
        <taxon>Bacillota</taxon>
        <taxon>Negativicutes</taxon>
        <taxon>Selenomonadales</taxon>
        <taxon>Sporomusaceae</taxon>
        <taxon>Dendrosporobacter</taxon>
    </lineage>
</organism>
<dbReference type="EMBL" id="FNHB01000015">
    <property type="protein sequence ID" value="SDN23043.1"/>
    <property type="molecule type" value="Genomic_DNA"/>
</dbReference>
<name>A0A1G9ZR03_9FIRM</name>
<proteinExistence type="predicted"/>
<keyword evidence="1" id="KW-0175">Coiled coil</keyword>
<protein>
    <recommendedName>
        <fullName evidence="4">Transposase C of IS166 homeodomain-containing protein</fullName>
    </recommendedName>
</protein>
<feature type="coiled-coil region" evidence="1">
    <location>
        <begin position="6"/>
        <end position="40"/>
    </location>
</feature>
<sequence>MTFNDVAKLPETLAALELRIAALEKENAGHKRQLEERQEQIRLEIKSFFKGMTFSELDALFKGEG</sequence>
<evidence type="ECO:0000313" key="3">
    <source>
        <dbReference type="Proteomes" id="UP000214880"/>
    </source>
</evidence>
<evidence type="ECO:0000313" key="2">
    <source>
        <dbReference type="EMBL" id="SDN23043.1"/>
    </source>
</evidence>
<dbReference type="Proteomes" id="UP000214880">
    <property type="component" value="Unassembled WGS sequence"/>
</dbReference>
<reference evidence="2 3" key="1">
    <citation type="submission" date="2016-10" db="EMBL/GenBank/DDBJ databases">
        <authorList>
            <person name="de Groot N.N."/>
        </authorList>
    </citation>
    <scope>NUCLEOTIDE SEQUENCE [LARGE SCALE GENOMIC DNA]</scope>
    <source>
        <strain evidence="2 3">DSM 1736</strain>
    </source>
</reference>
<gene>
    <name evidence="2" type="ORF">SAMN04488502_11523</name>
</gene>